<keyword evidence="4 5" id="KW-0472">Membrane</keyword>
<dbReference type="AlphaFoldDB" id="A0A8A1M0T4"/>
<feature type="transmembrane region" description="Helical" evidence="5">
    <location>
        <begin position="82"/>
        <end position="107"/>
    </location>
</feature>
<dbReference type="Pfam" id="PF04479">
    <property type="entry name" value="RTA1"/>
    <property type="match status" value="1"/>
</dbReference>
<feature type="transmembrane region" description="Helical" evidence="5">
    <location>
        <begin position="24"/>
        <end position="45"/>
    </location>
</feature>
<dbReference type="Proteomes" id="UP000663671">
    <property type="component" value="Chromosome 2"/>
</dbReference>
<gene>
    <name evidence="6" type="primary">PSP11</name>
    <name evidence="6" type="ORF">I7I51_09105</name>
</gene>
<feature type="transmembrane region" description="Helical" evidence="5">
    <location>
        <begin position="224"/>
        <end position="244"/>
    </location>
</feature>
<dbReference type="PANTHER" id="PTHR31465">
    <property type="entry name" value="PROTEIN RTA1-RELATED"/>
    <property type="match status" value="1"/>
</dbReference>
<evidence type="ECO:0000256" key="5">
    <source>
        <dbReference type="SAM" id="Phobius"/>
    </source>
</evidence>
<dbReference type="VEuPathDB" id="FungiDB:I7I51_09105"/>
<evidence type="ECO:0000256" key="4">
    <source>
        <dbReference type="ARBA" id="ARBA00023136"/>
    </source>
</evidence>
<feature type="transmembrane region" description="Helical" evidence="5">
    <location>
        <begin position="264"/>
        <end position="283"/>
    </location>
</feature>
<dbReference type="EMBL" id="CP069109">
    <property type="protein sequence ID" value="QSS59669.1"/>
    <property type="molecule type" value="Genomic_DNA"/>
</dbReference>
<evidence type="ECO:0000256" key="2">
    <source>
        <dbReference type="ARBA" id="ARBA00022692"/>
    </source>
</evidence>
<dbReference type="PANTHER" id="PTHR31465:SF7">
    <property type="entry name" value="SPHINGOID LONG-CHAIN BASE TRANSPORTER RSB1"/>
    <property type="match status" value="1"/>
</dbReference>
<name>A0A8A1M0T4_AJECA</name>
<comment type="subcellular location">
    <subcellularLocation>
        <location evidence="1">Membrane</location>
        <topology evidence="1">Multi-pass membrane protein</topology>
    </subcellularLocation>
</comment>
<sequence length="289" mass="32032">MGYYGCSRYSCPIEASIYEYRPSLAANALFIGLFALSALIHLIQFSIWRSHAIFTVPILLGCVGEIIGYAGRLMLNRDPFSLNGFLIQICALTIAPALFTAAIYFCMTDIARLFGCEGTSRLDPRQYAWIFIPCDFISLLLQGLGGGIASDAMLKRQNRLAGVDVMVAGLVFQVLSLFVFIVLLLELFTRVYRRGYLWKEVNDYEIKAGRVSVGGPACTALGRLYIFFPAFSLAILLIFIRCIYRVAELLHGFNGKLITKEGPFIALEGGMIVVAVFALHFGHPRVLNV</sequence>
<feature type="transmembrane region" description="Helical" evidence="5">
    <location>
        <begin position="127"/>
        <end position="149"/>
    </location>
</feature>
<dbReference type="GO" id="GO:0000324">
    <property type="term" value="C:fungal-type vacuole"/>
    <property type="evidence" value="ECO:0007669"/>
    <property type="project" value="TreeGrafter"/>
</dbReference>
<keyword evidence="2 5" id="KW-0812">Transmembrane</keyword>
<dbReference type="GO" id="GO:0005886">
    <property type="term" value="C:plasma membrane"/>
    <property type="evidence" value="ECO:0007669"/>
    <property type="project" value="TreeGrafter"/>
</dbReference>
<organism evidence="6 7">
    <name type="scientific">Ajellomyces capsulatus</name>
    <name type="common">Darling's disease fungus</name>
    <name type="synonym">Histoplasma capsulatum</name>
    <dbReference type="NCBI Taxonomy" id="5037"/>
    <lineage>
        <taxon>Eukaryota</taxon>
        <taxon>Fungi</taxon>
        <taxon>Dikarya</taxon>
        <taxon>Ascomycota</taxon>
        <taxon>Pezizomycotina</taxon>
        <taxon>Eurotiomycetes</taxon>
        <taxon>Eurotiomycetidae</taxon>
        <taxon>Onygenales</taxon>
        <taxon>Ajellomycetaceae</taxon>
        <taxon>Histoplasma</taxon>
    </lineage>
</organism>
<accession>A0A8A1M0T4</accession>
<evidence type="ECO:0000256" key="3">
    <source>
        <dbReference type="ARBA" id="ARBA00022989"/>
    </source>
</evidence>
<evidence type="ECO:0000313" key="7">
    <source>
        <dbReference type="Proteomes" id="UP000663671"/>
    </source>
</evidence>
<protein>
    <submittedName>
        <fullName evidence="6">Parasitic phase-specific protein PSP-1</fullName>
    </submittedName>
</protein>
<dbReference type="OrthoDB" id="4521223at2759"/>
<feature type="transmembrane region" description="Helical" evidence="5">
    <location>
        <begin position="161"/>
        <end position="185"/>
    </location>
</feature>
<evidence type="ECO:0000313" key="6">
    <source>
        <dbReference type="EMBL" id="QSS59669.1"/>
    </source>
</evidence>
<reference evidence="6" key="1">
    <citation type="submission" date="2021-01" db="EMBL/GenBank/DDBJ databases">
        <title>Chromosome-level genome assembly of a human fungal pathogen reveals clustering of transcriptionally co-regulated genes.</title>
        <authorList>
            <person name="Voorhies M."/>
            <person name="Cohen S."/>
            <person name="Shea T.P."/>
            <person name="Petrus S."/>
            <person name="Munoz J.F."/>
            <person name="Poplawski S."/>
            <person name="Goldman W.E."/>
            <person name="Michael T."/>
            <person name="Cuomo C.A."/>
            <person name="Sil A."/>
            <person name="Beyhan S."/>
        </authorList>
    </citation>
    <scope>NUCLEOTIDE SEQUENCE</scope>
    <source>
        <strain evidence="6">WU24</strain>
    </source>
</reference>
<evidence type="ECO:0000256" key="1">
    <source>
        <dbReference type="ARBA" id="ARBA00004141"/>
    </source>
</evidence>
<proteinExistence type="predicted"/>
<dbReference type="InterPro" id="IPR007568">
    <property type="entry name" value="RTA1"/>
</dbReference>
<keyword evidence="3 5" id="KW-1133">Transmembrane helix</keyword>
<feature type="transmembrane region" description="Helical" evidence="5">
    <location>
        <begin position="51"/>
        <end position="70"/>
    </location>
</feature>